<sequence>MYLFTLPPWFSTLTGFFFVHLLLRLDSYPPFFRKANFHIYFKTRYFTAPKLLTFTLKPGTYNSKLLKPGHLTIYCGFSMLVLPH</sequence>
<organism evidence="1">
    <name type="scientific">Arundo donax</name>
    <name type="common">Giant reed</name>
    <name type="synonym">Donax arundinaceus</name>
    <dbReference type="NCBI Taxonomy" id="35708"/>
    <lineage>
        <taxon>Eukaryota</taxon>
        <taxon>Viridiplantae</taxon>
        <taxon>Streptophyta</taxon>
        <taxon>Embryophyta</taxon>
        <taxon>Tracheophyta</taxon>
        <taxon>Spermatophyta</taxon>
        <taxon>Magnoliopsida</taxon>
        <taxon>Liliopsida</taxon>
        <taxon>Poales</taxon>
        <taxon>Poaceae</taxon>
        <taxon>PACMAD clade</taxon>
        <taxon>Arundinoideae</taxon>
        <taxon>Arundineae</taxon>
        <taxon>Arundo</taxon>
    </lineage>
</organism>
<protein>
    <submittedName>
        <fullName evidence="1">Uncharacterized protein</fullName>
    </submittedName>
</protein>
<dbReference type="AlphaFoldDB" id="A0A0A9D0K4"/>
<name>A0A0A9D0K4_ARUDO</name>
<proteinExistence type="predicted"/>
<dbReference type="EMBL" id="GBRH01217687">
    <property type="protein sequence ID" value="JAD80208.1"/>
    <property type="molecule type" value="Transcribed_RNA"/>
</dbReference>
<reference evidence="1" key="1">
    <citation type="submission" date="2014-09" db="EMBL/GenBank/DDBJ databases">
        <authorList>
            <person name="Magalhaes I.L.F."/>
            <person name="Oliveira U."/>
            <person name="Santos F.R."/>
            <person name="Vidigal T.H.D.A."/>
            <person name="Brescovit A.D."/>
            <person name="Santos A.J."/>
        </authorList>
    </citation>
    <scope>NUCLEOTIDE SEQUENCE</scope>
    <source>
        <tissue evidence="1">Shoot tissue taken approximately 20 cm above the soil surface</tissue>
    </source>
</reference>
<accession>A0A0A9D0K4</accession>
<evidence type="ECO:0000313" key="1">
    <source>
        <dbReference type="EMBL" id="JAD80208.1"/>
    </source>
</evidence>
<reference evidence="1" key="2">
    <citation type="journal article" date="2015" name="Data Brief">
        <title>Shoot transcriptome of the giant reed, Arundo donax.</title>
        <authorList>
            <person name="Barrero R.A."/>
            <person name="Guerrero F.D."/>
            <person name="Moolhuijzen P."/>
            <person name="Goolsby J.A."/>
            <person name="Tidwell J."/>
            <person name="Bellgard S.E."/>
            <person name="Bellgard M.I."/>
        </authorList>
    </citation>
    <scope>NUCLEOTIDE SEQUENCE</scope>
    <source>
        <tissue evidence="1">Shoot tissue taken approximately 20 cm above the soil surface</tissue>
    </source>
</reference>